<evidence type="ECO:0008006" key="2">
    <source>
        <dbReference type="Google" id="ProtNLM"/>
    </source>
</evidence>
<dbReference type="InterPro" id="IPR005358">
    <property type="entry name" value="Puta_zinc/iron-chelating_dom"/>
</dbReference>
<gene>
    <name evidence="1" type="ORF">METZ01_LOCUS331908</name>
</gene>
<dbReference type="Pfam" id="PF03692">
    <property type="entry name" value="CxxCxxCC"/>
    <property type="match status" value="1"/>
</dbReference>
<reference evidence="1" key="1">
    <citation type="submission" date="2018-05" db="EMBL/GenBank/DDBJ databases">
        <authorList>
            <person name="Lanie J.A."/>
            <person name="Ng W.-L."/>
            <person name="Kazmierczak K.M."/>
            <person name="Andrzejewski T.M."/>
            <person name="Davidsen T.M."/>
            <person name="Wayne K.J."/>
            <person name="Tettelin H."/>
            <person name="Glass J.I."/>
            <person name="Rusch D."/>
            <person name="Podicherti R."/>
            <person name="Tsui H.-C.T."/>
            <person name="Winkler M.E."/>
        </authorList>
    </citation>
    <scope>NUCLEOTIDE SEQUENCE</scope>
</reference>
<sequence>MKEFHPEGPQQLEVKQFFEGLRKYAATIPEKRYPHQNRFIALLHLLCDSVSKLTRKRMEVESQSAVCGNGCDACCYFAEITSSRTEFDEIRHYLHSNMAADACSKLDRQWSVQENPHYSSGQPCPFLLQDQGCCSIYPVRP</sequence>
<dbReference type="EMBL" id="UINC01111096">
    <property type="protein sequence ID" value="SVC79054.1"/>
    <property type="molecule type" value="Genomic_DNA"/>
</dbReference>
<evidence type="ECO:0000313" key="1">
    <source>
        <dbReference type="EMBL" id="SVC79054.1"/>
    </source>
</evidence>
<feature type="non-terminal residue" evidence="1">
    <location>
        <position position="141"/>
    </location>
</feature>
<name>A0A382Q0D1_9ZZZZ</name>
<accession>A0A382Q0D1</accession>
<proteinExistence type="predicted"/>
<protein>
    <recommendedName>
        <fullName evidence="2">Zinc/iron-chelating domain-containing protein</fullName>
    </recommendedName>
</protein>
<dbReference type="AlphaFoldDB" id="A0A382Q0D1"/>
<organism evidence="1">
    <name type="scientific">marine metagenome</name>
    <dbReference type="NCBI Taxonomy" id="408172"/>
    <lineage>
        <taxon>unclassified sequences</taxon>
        <taxon>metagenomes</taxon>
        <taxon>ecological metagenomes</taxon>
    </lineage>
</organism>